<dbReference type="Proteomes" id="UP000063308">
    <property type="component" value="Chromosome"/>
</dbReference>
<name>A0A0E4FQ86_9BRAD</name>
<dbReference type="AlphaFoldDB" id="A0A0E4FQ86"/>
<evidence type="ECO:0000259" key="1">
    <source>
        <dbReference type="Pfam" id="PF01370"/>
    </source>
</evidence>
<dbReference type="Gene3D" id="3.40.50.720">
    <property type="entry name" value="NAD(P)-binding Rossmann-like Domain"/>
    <property type="match status" value="1"/>
</dbReference>
<evidence type="ECO:0000313" key="3">
    <source>
        <dbReference type="Proteomes" id="UP000063308"/>
    </source>
</evidence>
<dbReference type="InterPro" id="IPR050177">
    <property type="entry name" value="Lipid_A_modif_metabolic_enz"/>
</dbReference>
<organism evidence="2 3">
    <name type="scientific">Bradyrhizobium diazoefficiens</name>
    <dbReference type="NCBI Taxonomy" id="1355477"/>
    <lineage>
        <taxon>Bacteria</taxon>
        <taxon>Pseudomonadati</taxon>
        <taxon>Pseudomonadota</taxon>
        <taxon>Alphaproteobacteria</taxon>
        <taxon>Hyphomicrobiales</taxon>
        <taxon>Nitrobacteraceae</taxon>
        <taxon>Bradyrhizobium</taxon>
    </lineage>
</organism>
<feature type="domain" description="NAD-dependent epimerase/dehydratase" evidence="1">
    <location>
        <begin position="8"/>
        <end position="243"/>
    </location>
</feature>
<protein>
    <submittedName>
        <fullName evidence="2">dTDP-glucose-4,6 dehydratase</fullName>
    </submittedName>
</protein>
<dbReference type="SUPFAM" id="SSF51735">
    <property type="entry name" value="NAD(P)-binding Rossmann-fold domains"/>
    <property type="match status" value="1"/>
</dbReference>
<gene>
    <name evidence="2" type="ORF">NK6_76</name>
</gene>
<evidence type="ECO:0000313" key="2">
    <source>
        <dbReference type="EMBL" id="BAR53268.1"/>
    </source>
</evidence>
<dbReference type="InterPro" id="IPR001509">
    <property type="entry name" value="Epimerase_deHydtase"/>
</dbReference>
<dbReference type="CDD" id="cd08946">
    <property type="entry name" value="SDR_e"/>
    <property type="match status" value="1"/>
</dbReference>
<dbReference type="Pfam" id="PF01370">
    <property type="entry name" value="Epimerase"/>
    <property type="match status" value="1"/>
</dbReference>
<dbReference type="InterPro" id="IPR036291">
    <property type="entry name" value="NAD(P)-bd_dom_sf"/>
</dbReference>
<reference evidence="2 3" key="1">
    <citation type="submission" date="2014-11" db="EMBL/GenBank/DDBJ databases">
        <title>Symbiosis island explosion on the genome of extra-slow-growing strains of soybean bradyrhizobia with massive insertion sequences.</title>
        <authorList>
            <person name="Iida T."/>
            <person name="Minamisawa K."/>
        </authorList>
    </citation>
    <scope>NUCLEOTIDE SEQUENCE [LARGE SCALE GENOMIC DNA]</scope>
    <source>
        <strain evidence="2 3">NK6</strain>
    </source>
</reference>
<dbReference type="RefSeq" id="WP_028171385.1">
    <property type="nucleotide sequence ID" value="NZ_AP022639.1"/>
</dbReference>
<proteinExistence type="predicted"/>
<dbReference type="PANTHER" id="PTHR43245:SF23">
    <property type="entry name" value="NAD(P)-BINDING DOMAIN-CONTAINING PROTEIN"/>
    <property type="match status" value="1"/>
</dbReference>
<accession>A0A0E4FQ86</accession>
<dbReference type="EMBL" id="AP014685">
    <property type="protein sequence ID" value="BAR53268.1"/>
    <property type="molecule type" value="Genomic_DNA"/>
</dbReference>
<dbReference type="PANTHER" id="PTHR43245">
    <property type="entry name" value="BIFUNCTIONAL POLYMYXIN RESISTANCE PROTEIN ARNA"/>
    <property type="match status" value="1"/>
</dbReference>
<sequence>MIDQKWNVMVTGGAGYVGSVLVPHLLAAGHKVTVLDLFMYGESVFDAVRNNPNLRLIKGDIRDEAAINEALRGNNAVIHLACISNDPSFELDPALGKSINYDCFRPMVRAAKKAGIKRFIYASSSSVYGIKDEAEVTEELSCEPLTDYSKFKAMCETDLADEAASGFVACTVRPATVCGYAPRQRLDVVVNILTNLAVNTGRIRVFGGTQRRPNLHIEDMSAAYLFLLQQDDAKIDGKTYNIGYENHSLMKIADIVKSVVGNNVDIAVEPTDDLRSYHVSSEKIRRELGFAPTHTIEQAVSGLVDAFKAGRLPNSLNDPRYFNIKMMQNISLK</sequence>